<evidence type="ECO:0000313" key="3">
    <source>
        <dbReference type="EMBL" id="BCZ49335.1"/>
    </source>
</evidence>
<keyword evidence="4" id="KW-1185">Reference proteome</keyword>
<protein>
    <submittedName>
        <fullName evidence="3">Phosphohydrolase</fullName>
    </submittedName>
</protein>
<gene>
    <name evidence="3" type="ORF">psyc5s11_54020</name>
</gene>
<name>A0ABN6J4T2_9CLOT</name>
<dbReference type="InterPro" id="IPR006674">
    <property type="entry name" value="HD_domain"/>
</dbReference>
<dbReference type="CDD" id="cd00077">
    <property type="entry name" value="HDc"/>
    <property type="match status" value="1"/>
</dbReference>
<dbReference type="Gene3D" id="1.10.3090.10">
    <property type="entry name" value="cca-adding enzyme, domain 2"/>
    <property type="match status" value="1"/>
</dbReference>
<organism evidence="3 4">
    <name type="scientific">Clostridium gelidum</name>
    <dbReference type="NCBI Taxonomy" id="704125"/>
    <lineage>
        <taxon>Bacteria</taxon>
        <taxon>Bacillati</taxon>
        <taxon>Bacillota</taxon>
        <taxon>Clostridia</taxon>
        <taxon>Eubacteriales</taxon>
        <taxon>Clostridiaceae</taxon>
        <taxon>Clostridium</taxon>
    </lineage>
</organism>
<accession>A0ABN6J4T2</accession>
<dbReference type="Pfam" id="PF01966">
    <property type="entry name" value="HD"/>
    <property type="match status" value="1"/>
</dbReference>
<evidence type="ECO:0000313" key="4">
    <source>
        <dbReference type="Proteomes" id="UP000824633"/>
    </source>
</evidence>
<dbReference type="RefSeq" id="WP_224035521.1">
    <property type="nucleotide sequence ID" value="NZ_AP024849.1"/>
</dbReference>
<dbReference type="Proteomes" id="UP000824633">
    <property type="component" value="Chromosome"/>
</dbReference>
<dbReference type="InterPro" id="IPR050124">
    <property type="entry name" value="tRNA_CCA-adding_enzyme"/>
</dbReference>
<reference evidence="4" key="1">
    <citation type="submission" date="2021-07" db="EMBL/GenBank/DDBJ databases">
        <title>Complete genome sequencing of a Clostridium isolate.</title>
        <authorList>
            <person name="Ueki A."/>
            <person name="Tonouchi A."/>
        </authorList>
    </citation>
    <scope>NUCLEOTIDE SEQUENCE [LARGE SCALE GENOMIC DNA]</scope>
    <source>
        <strain evidence="4">C5S11</strain>
    </source>
</reference>
<dbReference type="InterPro" id="IPR006675">
    <property type="entry name" value="HDIG_dom"/>
</dbReference>
<dbReference type="PANTHER" id="PTHR47545">
    <property type="entry name" value="MULTIFUNCTIONAL CCA PROTEIN"/>
    <property type="match status" value="1"/>
</dbReference>
<dbReference type="EMBL" id="AP024849">
    <property type="protein sequence ID" value="BCZ49335.1"/>
    <property type="molecule type" value="Genomic_DNA"/>
</dbReference>
<dbReference type="PANTHER" id="PTHR47545:SF2">
    <property type="entry name" value="CC-ADDING TRNA NUCLEOTIDYLTRANSFERASE"/>
    <property type="match status" value="1"/>
</dbReference>
<dbReference type="SUPFAM" id="SSF109604">
    <property type="entry name" value="HD-domain/PDEase-like"/>
    <property type="match status" value="1"/>
</dbReference>
<dbReference type="NCBIfam" id="TIGR00277">
    <property type="entry name" value="HDIG"/>
    <property type="match status" value="1"/>
</dbReference>
<feature type="domain" description="HD" evidence="2">
    <location>
        <begin position="59"/>
        <end position="178"/>
    </location>
</feature>
<proteinExistence type="predicted"/>
<evidence type="ECO:0000256" key="1">
    <source>
        <dbReference type="ARBA" id="ARBA00022741"/>
    </source>
</evidence>
<evidence type="ECO:0000259" key="2">
    <source>
        <dbReference type="Pfam" id="PF01966"/>
    </source>
</evidence>
<keyword evidence="1" id="KW-0547">Nucleotide-binding</keyword>
<dbReference type="InterPro" id="IPR003607">
    <property type="entry name" value="HD/PDEase_dom"/>
</dbReference>
<sequence length="216" mass="25147">MSDKEIFLDIEKHLLSDEKPSVYLDELLKEGTLDKYPFSMIKDLQEVEQNPKFHPEGNVFIHTIMVVDEGAKNREKSNNKRTFMWSLLLHDIGKKPTTKIRKGRLTSYDHDIVGADMTRSFLTYFNEEESFIAEVTALVRWHMQSLFVTKNLKFQNISNMLEDVNINEIVLVSLSDRLGRGGLDDNEIKNTEIEVGRFKEKISNFYKNKQPEAKKS</sequence>